<evidence type="ECO:0000256" key="1">
    <source>
        <dbReference type="ARBA" id="ARBA00005894"/>
    </source>
</evidence>
<evidence type="ECO:0000256" key="4">
    <source>
        <dbReference type="ARBA" id="ARBA00022679"/>
    </source>
</evidence>
<name>A0A396HIR4_MEDTR</name>
<dbReference type="PANTHER" id="PTHR45839">
    <property type="match status" value="1"/>
</dbReference>
<dbReference type="AlphaFoldDB" id="A0A396HIR4"/>
<dbReference type="GO" id="GO:0005985">
    <property type="term" value="P:sucrose metabolic process"/>
    <property type="evidence" value="ECO:0007669"/>
    <property type="project" value="InterPro"/>
</dbReference>
<organism evidence="7">
    <name type="scientific">Medicago truncatula</name>
    <name type="common">Barrel medic</name>
    <name type="synonym">Medicago tribuloides</name>
    <dbReference type="NCBI Taxonomy" id="3880"/>
    <lineage>
        <taxon>Eukaryota</taxon>
        <taxon>Viridiplantae</taxon>
        <taxon>Streptophyta</taxon>
        <taxon>Embryophyta</taxon>
        <taxon>Tracheophyta</taxon>
        <taxon>Spermatophyta</taxon>
        <taxon>Magnoliopsida</taxon>
        <taxon>eudicotyledons</taxon>
        <taxon>Gunneridae</taxon>
        <taxon>Pentapetalae</taxon>
        <taxon>rosids</taxon>
        <taxon>fabids</taxon>
        <taxon>Fabales</taxon>
        <taxon>Fabaceae</taxon>
        <taxon>Papilionoideae</taxon>
        <taxon>50 kb inversion clade</taxon>
        <taxon>NPAAA clade</taxon>
        <taxon>Hologalegina</taxon>
        <taxon>IRL clade</taxon>
        <taxon>Trifolieae</taxon>
        <taxon>Medicago</taxon>
    </lineage>
</organism>
<dbReference type="Pfam" id="PF00534">
    <property type="entry name" value="Glycos_transf_1"/>
    <property type="match status" value="1"/>
</dbReference>
<keyword evidence="3 7" id="KW-0328">Glycosyltransferase</keyword>
<dbReference type="GO" id="GO:0016157">
    <property type="term" value="F:sucrose synthase activity"/>
    <property type="evidence" value="ECO:0007669"/>
    <property type="project" value="UniProtKB-EC"/>
</dbReference>
<dbReference type="InterPro" id="IPR012820">
    <property type="entry name" value="Sucrose_synthase_pln/cyn"/>
</dbReference>
<protein>
    <recommendedName>
        <fullName evidence="2">sucrose synthase</fullName>
        <ecNumber evidence="2">2.4.1.13</ecNumber>
    </recommendedName>
</protein>
<evidence type="ECO:0000256" key="2">
    <source>
        <dbReference type="ARBA" id="ARBA00012540"/>
    </source>
</evidence>
<dbReference type="EMBL" id="PSQE01000006">
    <property type="protein sequence ID" value="RHN52493.1"/>
    <property type="molecule type" value="Genomic_DNA"/>
</dbReference>
<accession>A0A396HIR4</accession>
<dbReference type="SUPFAM" id="SSF53756">
    <property type="entry name" value="UDP-Glycosyltransferase/glycogen phosphorylase"/>
    <property type="match status" value="1"/>
</dbReference>
<comment type="caution">
    <text evidence="7">The sequence shown here is derived from an EMBL/GenBank/DDBJ whole genome shotgun (WGS) entry which is preliminary data.</text>
</comment>
<proteinExistence type="inferred from homology"/>
<evidence type="ECO:0000313" key="7">
    <source>
        <dbReference type="EMBL" id="RHN52493.1"/>
    </source>
</evidence>
<dbReference type="InterPro" id="IPR001296">
    <property type="entry name" value="Glyco_trans_1"/>
</dbReference>
<sequence length="111" mass="12681">MNCTLHTILLRLDVSSFMLSMPGVGFLEDKKKPIIFSMARLDKVKNISGLVEWFAKNKRLRSLVNLVIVGGFFDPSKSKDSEETEEIKKMHYLIDERIQTARSVQMDCSAN</sequence>
<evidence type="ECO:0000256" key="5">
    <source>
        <dbReference type="ARBA" id="ARBA00049030"/>
    </source>
</evidence>
<evidence type="ECO:0000256" key="3">
    <source>
        <dbReference type="ARBA" id="ARBA00022676"/>
    </source>
</evidence>
<feature type="domain" description="Glycosyl transferase family 1" evidence="6">
    <location>
        <begin position="28"/>
        <end position="90"/>
    </location>
</feature>
<comment type="similarity">
    <text evidence="1">Belongs to the glycosyltransferase 1 family. Plant sucrose synthase subfamily.</text>
</comment>
<dbReference type="Gene3D" id="3.40.50.2000">
    <property type="entry name" value="Glycogen Phosphorylase B"/>
    <property type="match status" value="1"/>
</dbReference>
<comment type="catalytic activity">
    <reaction evidence="5">
        <text>an NDP-alpha-D-glucose + D-fructose = a ribonucleoside 5'-diphosphate + sucrose + H(+)</text>
        <dbReference type="Rhea" id="RHEA:16241"/>
        <dbReference type="ChEBI" id="CHEBI:15378"/>
        <dbReference type="ChEBI" id="CHEBI:17992"/>
        <dbReference type="ChEBI" id="CHEBI:37721"/>
        <dbReference type="ChEBI" id="CHEBI:57930"/>
        <dbReference type="ChEBI" id="CHEBI:76533"/>
        <dbReference type="EC" id="2.4.1.13"/>
    </reaction>
</comment>
<dbReference type="PANTHER" id="PTHR45839:SF24">
    <property type="entry name" value="SUCROSE SYNTHASE 6"/>
    <property type="match status" value="1"/>
</dbReference>
<evidence type="ECO:0000259" key="6">
    <source>
        <dbReference type="Pfam" id="PF00534"/>
    </source>
</evidence>
<dbReference type="Gramene" id="rna37178">
    <property type="protein sequence ID" value="RHN52493.1"/>
    <property type="gene ID" value="gene37178"/>
</dbReference>
<gene>
    <name evidence="7" type="ORF">MtrunA17_Chr6g0481151</name>
</gene>
<reference evidence="7" key="1">
    <citation type="journal article" date="2018" name="Nat. Plants">
        <title>Whole-genome landscape of Medicago truncatula symbiotic genes.</title>
        <authorList>
            <person name="Pecrix Y."/>
            <person name="Gamas P."/>
            <person name="Carrere S."/>
        </authorList>
    </citation>
    <scope>NUCLEOTIDE SEQUENCE</scope>
    <source>
        <tissue evidence="7">Leaves</tissue>
    </source>
</reference>
<dbReference type="EC" id="2.4.1.13" evidence="2"/>
<dbReference type="Proteomes" id="UP000265566">
    <property type="component" value="Chromosome 6"/>
</dbReference>
<keyword evidence="4 7" id="KW-0808">Transferase</keyword>